<evidence type="ECO:0000313" key="3">
    <source>
        <dbReference type="EMBL" id="HIU60360.1"/>
    </source>
</evidence>
<dbReference type="AlphaFoldDB" id="A0A9D1MHL2"/>
<evidence type="ECO:0000313" key="4">
    <source>
        <dbReference type="Proteomes" id="UP000824094"/>
    </source>
</evidence>
<accession>A0A9D1MHL2</accession>
<protein>
    <recommendedName>
        <fullName evidence="5">Stage III sporulation protein AG</fullName>
    </recommendedName>
</protein>
<evidence type="ECO:0000256" key="1">
    <source>
        <dbReference type="SAM" id="MobiDB-lite"/>
    </source>
</evidence>
<keyword evidence="2" id="KW-0472">Membrane</keyword>
<comment type="caution">
    <text evidence="3">The sequence shown here is derived from an EMBL/GenBank/DDBJ whole genome shotgun (WGS) entry which is preliminary data.</text>
</comment>
<gene>
    <name evidence="3" type="ORF">IAB05_03090</name>
</gene>
<feature type="transmembrane region" description="Helical" evidence="2">
    <location>
        <begin position="20"/>
        <end position="41"/>
    </location>
</feature>
<reference evidence="3" key="1">
    <citation type="submission" date="2020-10" db="EMBL/GenBank/DDBJ databases">
        <authorList>
            <person name="Gilroy R."/>
        </authorList>
    </citation>
    <scope>NUCLEOTIDE SEQUENCE</scope>
    <source>
        <strain evidence="3">18911</strain>
    </source>
</reference>
<organism evidence="3 4">
    <name type="scientific">Candidatus Stercoripulliclostridium merdigallinarum</name>
    <dbReference type="NCBI Taxonomy" id="2840951"/>
    <lineage>
        <taxon>Bacteria</taxon>
        <taxon>Bacillati</taxon>
        <taxon>Bacillota</taxon>
        <taxon>Clostridia</taxon>
        <taxon>Eubacteriales</taxon>
        <taxon>Candidatus Stercoripulliclostridium</taxon>
    </lineage>
</organism>
<dbReference type="Proteomes" id="UP000824094">
    <property type="component" value="Unassembled WGS sequence"/>
</dbReference>
<sequence length="167" mass="17924">MNKLKELWVKLKGIKNFEIILALVIIAIVVIIYSIVSSVGAKEVTEETGLEERLEEILSEIDGAGEVNVMITYATTPNKITATETDTHSTTTNASGTETTTVTTTTEPVMQGSEAVILGEKMPEIVGVLVVADGAKDVKVQLRLREAVATVLGIKSNSIQILSRRAV</sequence>
<feature type="region of interest" description="Disordered" evidence="1">
    <location>
        <begin position="83"/>
        <end position="103"/>
    </location>
</feature>
<keyword evidence="2" id="KW-1133">Transmembrane helix</keyword>
<keyword evidence="2" id="KW-0812">Transmembrane</keyword>
<evidence type="ECO:0000256" key="2">
    <source>
        <dbReference type="SAM" id="Phobius"/>
    </source>
</evidence>
<reference evidence="3" key="2">
    <citation type="journal article" date="2021" name="PeerJ">
        <title>Extensive microbial diversity within the chicken gut microbiome revealed by metagenomics and culture.</title>
        <authorList>
            <person name="Gilroy R."/>
            <person name="Ravi A."/>
            <person name="Getino M."/>
            <person name="Pursley I."/>
            <person name="Horton D.L."/>
            <person name="Alikhan N.F."/>
            <person name="Baker D."/>
            <person name="Gharbi K."/>
            <person name="Hall N."/>
            <person name="Watson M."/>
            <person name="Adriaenssens E.M."/>
            <person name="Foster-Nyarko E."/>
            <person name="Jarju S."/>
            <person name="Secka A."/>
            <person name="Antonio M."/>
            <person name="Oren A."/>
            <person name="Chaudhuri R.R."/>
            <person name="La Ragione R."/>
            <person name="Hildebrand F."/>
            <person name="Pallen M.J."/>
        </authorList>
    </citation>
    <scope>NUCLEOTIDE SEQUENCE</scope>
    <source>
        <strain evidence="3">18911</strain>
    </source>
</reference>
<name>A0A9D1MHL2_9FIRM</name>
<proteinExistence type="predicted"/>
<dbReference type="EMBL" id="DVNF01000088">
    <property type="protein sequence ID" value="HIU60360.1"/>
    <property type="molecule type" value="Genomic_DNA"/>
</dbReference>
<evidence type="ECO:0008006" key="5">
    <source>
        <dbReference type="Google" id="ProtNLM"/>
    </source>
</evidence>